<evidence type="ECO:0000313" key="4">
    <source>
        <dbReference type="Proteomes" id="UP000315983"/>
    </source>
</evidence>
<dbReference type="EMBL" id="VFOL01000001">
    <property type="protein sequence ID" value="TQL36590.1"/>
    <property type="molecule type" value="Genomic_DNA"/>
</dbReference>
<dbReference type="AlphaFoldDB" id="A0A542XLD5"/>
<dbReference type="SUPFAM" id="SSF53850">
    <property type="entry name" value="Periplasmic binding protein-like II"/>
    <property type="match status" value="2"/>
</dbReference>
<evidence type="ECO:0000256" key="1">
    <source>
        <dbReference type="SAM" id="MobiDB-lite"/>
    </source>
</evidence>
<dbReference type="GO" id="GO:0022857">
    <property type="term" value="F:transmembrane transporter activity"/>
    <property type="evidence" value="ECO:0007669"/>
    <property type="project" value="InterPro"/>
</dbReference>
<dbReference type="InterPro" id="IPR007210">
    <property type="entry name" value="ABC_Gly_betaine_transp_sub-bd"/>
</dbReference>
<dbReference type="Proteomes" id="UP000315983">
    <property type="component" value="Unassembled WGS sequence"/>
</dbReference>
<proteinExistence type="predicted"/>
<feature type="domain" description="ABC-type glycine betaine transport system substrate-binding" evidence="2">
    <location>
        <begin position="95"/>
        <end position="162"/>
    </location>
</feature>
<comment type="caution">
    <text evidence="3">The sequence shown here is derived from an EMBL/GenBank/DDBJ whole genome shotgun (WGS) entry which is preliminary data.</text>
</comment>
<sequence>MTKSGPGLSYPPGGCWGRRRGRPDRPSDTRPARKAVPGHGRRADMHARTRLAIGAVGALATAGLLTGCGEAGSSGTDAPEPAASGQGCAPVAGDELIVLTDDKLLQNSDNVIPAVNADVASPQLVAALDRVSAALDTPKLIQLNKAVDVDRKTPAVAAAEFATANDLTTGVEKGAGGTITVGAANFSESQTLAELYKIVLIAAGYQAEVQQVGSRELYEPALEKGEIQVFPEYAATMAEFLNTKANGKDAPPVSSPDLDETVAALKAAGAKVNLAFGSPSAAQDQNAFAVTRAFADKYDVRTLSELAEKCSGQETVLAGPPECPQRPKCQVGLVEVYDFKAGSFSSLDAAGPQTKNALKTGVASVGLVLSSDGALAAG</sequence>
<gene>
    <name evidence="3" type="ORF">FB564_1693</name>
</gene>
<name>A0A542XLD5_SALAC</name>
<feature type="domain" description="ABC-type glycine betaine transport system substrate-binding" evidence="2">
    <location>
        <begin position="178"/>
        <end position="376"/>
    </location>
</feature>
<reference evidence="3 4" key="1">
    <citation type="submission" date="2019-06" db="EMBL/GenBank/DDBJ databases">
        <title>Sequencing the genomes of 1000 actinobacteria strains.</title>
        <authorList>
            <person name="Klenk H.-P."/>
        </authorList>
    </citation>
    <scope>NUCLEOTIDE SEQUENCE [LARGE SCALE GENOMIC DNA]</scope>
    <source>
        <strain evidence="3 4">DSM 44819</strain>
    </source>
</reference>
<organism evidence="3 4">
    <name type="scientific">Salinispora arenicola</name>
    <dbReference type="NCBI Taxonomy" id="168697"/>
    <lineage>
        <taxon>Bacteria</taxon>
        <taxon>Bacillati</taxon>
        <taxon>Actinomycetota</taxon>
        <taxon>Actinomycetes</taxon>
        <taxon>Micromonosporales</taxon>
        <taxon>Micromonosporaceae</taxon>
        <taxon>Salinispora</taxon>
    </lineage>
</organism>
<dbReference type="Pfam" id="PF04069">
    <property type="entry name" value="OpuAC"/>
    <property type="match status" value="2"/>
</dbReference>
<evidence type="ECO:0000313" key="3">
    <source>
        <dbReference type="EMBL" id="TQL36590.1"/>
    </source>
</evidence>
<dbReference type="GO" id="GO:0043190">
    <property type="term" value="C:ATP-binding cassette (ABC) transporter complex"/>
    <property type="evidence" value="ECO:0007669"/>
    <property type="project" value="InterPro"/>
</dbReference>
<feature type="region of interest" description="Disordered" evidence="1">
    <location>
        <begin position="1"/>
        <end position="43"/>
    </location>
</feature>
<dbReference type="Gene3D" id="3.40.190.10">
    <property type="entry name" value="Periplasmic binding protein-like II"/>
    <property type="match status" value="2"/>
</dbReference>
<protein>
    <submittedName>
        <fullName evidence="3">Osmoprotectant transport system substrate-binding protein</fullName>
    </submittedName>
</protein>
<accession>A0A542XLD5</accession>
<evidence type="ECO:0000259" key="2">
    <source>
        <dbReference type="Pfam" id="PF04069"/>
    </source>
</evidence>